<feature type="transmembrane region" description="Helical" evidence="1">
    <location>
        <begin position="34"/>
        <end position="56"/>
    </location>
</feature>
<reference evidence="3 5" key="1">
    <citation type="submission" date="2016-10" db="EMBL/GenBank/DDBJ databases">
        <authorList>
            <person name="Cai Z."/>
        </authorList>
    </citation>
    <scope>NUCLEOTIDE SEQUENCE [LARGE SCALE GENOMIC DNA]</scope>
    <source>
        <strain evidence="3 5">DSM 25227</strain>
    </source>
</reference>
<evidence type="ECO:0000313" key="4">
    <source>
        <dbReference type="Proteomes" id="UP000245839"/>
    </source>
</evidence>
<keyword evidence="4" id="KW-1185">Reference proteome</keyword>
<dbReference type="Proteomes" id="UP000245839">
    <property type="component" value="Unassembled WGS sequence"/>
</dbReference>
<dbReference type="RefSeq" id="WP_170125367.1">
    <property type="nucleotide sequence ID" value="NZ_QGDJ01000003.1"/>
</dbReference>
<dbReference type="EMBL" id="QGDJ01000003">
    <property type="protein sequence ID" value="PWJ20267.1"/>
    <property type="molecule type" value="Genomic_DNA"/>
</dbReference>
<evidence type="ECO:0000313" key="3">
    <source>
        <dbReference type="EMBL" id="SSA44277.1"/>
    </source>
</evidence>
<keyword evidence="1" id="KW-0812">Transmembrane</keyword>
<organism evidence="3 5">
    <name type="scientific">Jannaschia seohaensis</name>
    <dbReference type="NCBI Taxonomy" id="475081"/>
    <lineage>
        <taxon>Bacteria</taxon>
        <taxon>Pseudomonadati</taxon>
        <taxon>Pseudomonadota</taxon>
        <taxon>Alphaproteobacteria</taxon>
        <taxon>Rhodobacterales</taxon>
        <taxon>Roseobacteraceae</taxon>
        <taxon>Jannaschia</taxon>
    </lineage>
</organism>
<dbReference type="Proteomes" id="UP000251571">
    <property type="component" value="Unassembled WGS sequence"/>
</dbReference>
<keyword evidence="1" id="KW-1133">Transmembrane helix</keyword>
<gene>
    <name evidence="2" type="ORF">BCF38_10382</name>
    <name evidence="3" type="ORF">SAMN05421539_10382</name>
</gene>
<keyword evidence="1" id="KW-0472">Membrane</keyword>
<evidence type="ECO:0000256" key="1">
    <source>
        <dbReference type="SAM" id="Phobius"/>
    </source>
</evidence>
<evidence type="ECO:0000313" key="5">
    <source>
        <dbReference type="Proteomes" id="UP000251571"/>
    </source>
</evidence>
<sequence>MTQSLVHFLMSGALIAIGIYLFDHPKLQNAGSRLFRGVVVWIVLVLGLRALDYAFLP</sequence>
<dbReference type="AlphaFoldDB" id="A0A2Y9APD0"/>
<accession>A0A2Y9APD0</accession>
<protein>
    <submittedName>
        <fullName evidence="3">Uncharacterized protein</fullName>
    </submittedName>
</protein>
<evidence type="ECO:0000313" key="2">
    <source>
        <dbReference type="EMBL" id="PWJ20267.1"/>
    </source>
</evidence>
<name>A0A2Y9APD0_9RHOB</name>
<proteinExistence type="predicted"/>
<feature type="transmembrane region" description="Helical" evidence="1">
    <location>
        <begin position="6"/>
        <end position="22"/>
    </location>
</feature>
<reference evidence="2 4" key="2">
    <citation type="submission" date="2018-03" db="EMBL/GenBank/DDBJ databases">
        <title>Genomic Encyclopedia of Archaeal and Bacterial Type Strains, Phase II (KMG-II): from individual species to whole genera.</title>
        <authorList>
            <person name="Goeker M."/>
        </authorList>
    </citation>
    <scope>NUCLEOTIDE SEQUENCE [LARGE SCALE GENOMIC DNA]</scope>
    <source>
        <strain evidence="2 4">DSM 25227</strain>
    </source>
</reference>
<dbReference type="EMBL" id="UETC01000003">
    <property type="protein sequence ID" value="SSA44277.1"/>
    <property type="molecule type" value="Genomic_DNA"/>
</dbReference>